<comment type="caution">
    <text evidence="3">The sequence shown here is derived from an EMBL/GenBank/DDBJ whole genome shotgun (WGS) entry which is preliminary data.</text>
</comment>
<dbReference type="PRINTS" id="PR02039">
    <property type="entry name" value="SPLICEFRBRR1"/>
</dbReference>
<feature type="region of interest" description="Disordered" evidence="2">
    <location>
        <begin position="1"/>
        <end position="22"/>
    </location>
</feature>
<dbReference type="OrthoDB" id="428895at2759"/>
<dbReference type="AlphaFoldDB" id="A0A2R6RZK0"/>
<evidence type="ECO:0000256" key="2">
    <source>
        <dbReference type="SAM" id="MobiDB-lite"/>
    </source>
</evidence>
<accession>A0A2R6RZK0</accession>
<reference evidence="3 4" key="1">
    <citation type="submission" date="2018-02" db="EMBL/GenBank/DDBJ databases">
        <title>Genome sequence of the basidiomycete white-rot fungus Phlebia centrifuga.</title>
        <authorList>
            <person name="Granchi Z."/>
            <person name="Peng M."/>
            <person name="de Vries R.P."/>
            <person name="Hilden K."/>
            <person name="Makela M.R."/>
            <person name="Grigoriev I."/>
            <person name="Riley R."/>
        </authorList>
    </citation>
    <scope>NUCLEOTIDE SEQUENCE [LARGE SCALE GENOMIC DNA]</scope>
    <source>
        <strain evidence="3 4">FBCC195</strain>
    </source>
</reference>
<name>A0A2R6RZK0_9APHY</name>
<dbReference type="EMBL" id="MLYV02000126">
    <property type="protein sequence ID" value="PSS35399.1"/>
    <property type="molecule type" value="Genomic_DNA"/>
</dbReference>
<dbReference type="Gene3D" id="1.20.58.1070">
    <property type="match status" value="2"/>
</dbReference>
<dbReference type="GO" id="GO:0032797">
    <property type="term" value="C:SMN complex"/>
    <property type="evidence" value="ECO:0007669"/>
    <property type="project" value="TreeGrafter"/>
</dbReference>
<dbReference type="GO" id="GO:0000387">
    <property type="term" value="P:spliceosomal snRNP assembly"/>
    <property type="evidence" value="ECO:0007669"/>
    <property type="project" value="InterPro"/>
</dbReference>
<gene>
    <name evidence="3" type="ORF">PHLCEN_2v1554</name>
</gene>
<organism evidence="3 4">
    <name type="scientific">Hermanssonia centrifuga</name>
    <dbReference type="NCBI Taxonomy" id="98765"/>
    <lineage>
        <taxon>Eukaryota</taxon>
        <taxon>Fungi</taxon>
        <taxon>Dikarya</taxon>
        <taxon>Basidiomycota</taxon>
        <taxon>Agaricomycotina</taxon>
        <taxon>Agaricomycetes</taxon>
        <taxon>Polyporales</taxon>
        <taxon>Meruliaceae</taxon>
        <taxon>Hermanssonia</taxon>
    </lineage>
</organism>
<protein>
    <submittedName>
        <fullName evidence="3">Uncharacterized protein</fullName>
    </submittedName>
</protein>
<proteinExistence type="inferred from homology"/>
<feature type="compositionally biased region" description="Basic and acidic residues" evidence="2">
    <location>
        <begin position="185"/>
        <end position="198"/>
    </location>
</feature>
<evidence type="ECO:0000256" key="1">
    <source>
        <dbReference type="ARBA" id="ARBA00025758"/>
    </source>
</evidence>
<dbReference type="Pfam" id="PF04938">
    <property type="entry name" value="SIP1"/>
    <property type="match status" value="1"/>
</dbReference>
<dbReference type="InterPro" id="IPR035426">
    <property type="entry name" value="Gemin2/Brr1"/>
</dbReference>
<dbReference type="PANTHER" id="PTHR12794:SF0">
    <property type="entry name" value="GEM-ASSOCIATED PROTEIN 2"/>
    <property type="match status" value="1"/>
</dbReference>
<dbReference type="GO" id="GO:0030532">
    <property type="term" value="C:small nuclear ribonucleoprotein complex"/>
    <property type="evidence" value="ECO:0007669"/>
    <property type="project" value="InterPro"/>
</dbReference>
<dbReference type="InterPro" id="IPR023251">
    <property type="entry name" value="Brr1"/>
</dbReference>
<dbReference type="Proteomes" id="UP000186601">
    <property type="component" value="Unassembled WGS sequence"/>
</dbReference>
<keyword evidence="4" id="KW-1185">Reference proteome</keyword>
<evidence type="ECO:0000313" key="3">
    <source>
        <dbReference type="EMBL" id="PSS35399.1"/>
    </source>
</evidence>
<dbReference type="PANTHER" id="PTHR12794">
    <property type="entry name" value="GEMIN2"/>
    <property type="match status" value="1"/>
</dbReference>
<feature type="region of interest" description="Disordered" evidence="2">
    <location>
        <begin position="178"/>
        <end position="228"/>
    </location>
</feature>
<evidence type="ECO:0000313" key="4">
    <source>
        <dbReference type="Proteomes" id="UP000186601"/>
    </source>
</evidence>
<comment type="similarity">
    <text evidence="1">Belongs to the gemin-2 family.</text>
</comment>
<sequence length="342" mass="38746">MSSKRKRTDLDDSDEEEPALGKQVLPVANLPADFNGVPEDGLQYLFTVRRDARLMPHVTRAENPYEIEDKPHEDLLTLSITNDVLPSEKWRDIFLKRFKNFRKNCVQPTIHINNPPRSTLKVIPDRKDREAWWAYLTGRPESEWNPPKKVKGQNARNQGYGRGMRAYSLETQVNLYQETQGAGPSREDTHMNEEREVEQAVAMDPTESLPTPSGTPAPPDRHPGTSASEQVFGEETNLMNITQPEPTPIIMRHMDHVDDILSADEMSTLRSLARSCASLIKDRMQNRLPEADEASHKEVGELDRTIGESSCWMIIATVANMWGQKDLWMDAKEMLSGVSTGV</sequence>